<name>A0A9Q3Q356_9BASI</name>
<protein>
    <submittedName>
        <fullName evidence="2">Uncharacterized protein</fullName>
    </submittedName>
</protein>
<evidence type="ECO:0000313" key="2">
    <source>
        <dbReference type="EMBL" id="MBW0582605.1"/>
    </source>
</evidence>
<proteinExistence type="predicted"/>
<keyword evidence="3" id="KW-1185">Reference proteome</keyword>
<reference evidence="2" key="1">
    <citation type="submission" date="2021-03" db="EMBL/GenBank/DDBJ databases">
        <title>Draft genome sequence of rust myrtle Austropuccinia psidii MF-1, a brazilian biotype.</title>
        <authorList>
            <person name="Quecine M.C."/>
            <person name="Pachon D.M.R."/>
            <person name="Bonatelli M.L."/>
            <person name="Correr F.H."/>
            <person name="Franceschini L.M."/>
            <person name="Leite T.F."/>
            <person name="Margarido G.R.A."/>
            <person name="Almeida C.A."/>
            <person name="Ferrarezi J.A."/>
            <person name="Labate C.A."/>
        </authorList>
    </citation>
    <scope>NUCLEOTIDE SEQUENCE</scope>
    <source>
        <strain evidence="2">MF-1</strain>
    </source>
</reference>
<dbReference type="Proteomes" id="UP000765509">
    <property type="component" value="Unassembled WGS sequence"/>
</dbReference>
<accession>A0A9Q3Q356</accession>
<evidence type="ECO:0000256" key="1">
    <source>
        <dbReference type="SAM" id="MobiDB-lite"/>
    </source>
</evidence>
<gene>
    <name evidence="2" type="ORF">O181_122320</name>
</gene>
<sequence>MKVQHSPPTRQTRYHARTQAVLITTPRAPLHSTPAVPQLRAQLDRGPHMEGAAPSRKQGEGPRRSNSFSGVVGRFLGLSSTTFKVPGTGGPTLAQSNQHVSHQSEPSSLIIMQQMTQIMPNPQEASLSES</sequence>
<feature type="region of interest" description="Disordered" evidence="1">
    <location>
        <begin position="24"/>
        <end position="108"/>
    </location>
</feature>
<dbReference type="AlphaFoldDB" id="A0A9Q3Q356"/>
<feature type="compositionally biased region" description="Polar residues" evidence="1">
    <location>
        <begin position="93"/>
        <end position="108"/>
    </location>
</feature>
<comment type="caution">
    <text evidence="2">The sequence shown here is derived from an EMBL/GenBank/DDBJ whole genome shotgun (WGS) entry which is preliminary data.</text>
</comment>
<dbReference type="EMBL" id="AVOT02112921">
    <property type="protein sequence ID" value="MBW0582605.1"/>
    <property type="molecule type" value="Genomic_DNA"/>
</dbReference>
<organism evidence="2 3">
    <name type="scientific">Austropuccinia psidii MF-1</name>
    <dbReference type="NCBI Taxonomy" id="1389203"/>
    <lineage>
        <taxon>Eukaryota</taxon>
        <taxon>Fungi</taxon>
        <taxon>Dikarya</taxon>
        <taxon>Basidiomycota</taxon>
        <taxon>Pucciniomycotina</taxon>
        <taxon>Pucciniomycetes</taxon>
        <taxon>Pucciniales</taxon>
        <taxon>Sphaerophragmiaceae</taxon>
        <taxon>Austropuccinia</taxon>
    </lineage>
</organism>
<evidence type="ECO:0000313" key="3">
    <source>
        <dbReference type="Proteomes" id="UP000765509"/>
    </source>
</evidence>